<name>A0A1E4TJ11_9ASCO</name>
<evidence type="ECO:0000313" key="1">
    <source>
        <dbReference type="EMBL" id="ODV91750.1"/>
    </source>
</evidence>
<protein>
    <submittedName>
        <fullName evidence="1">Uncharacterized protein</fullName>
    </submittedName>
</protein>
<dbReference type="Proteomes" id="UP000095023">
    <property type="component" value="Unassembled WGS sequence"/>
</dbReference>
<proteinExistence type="predicted"/>
<keyword evidence="2" id="KW-1185">Reference proteome</keyword>
<gene>
    <name evidence="1" type="ORF">CANCADRAFT_75485</name>
</gene>
<evidence type="ECO:0000313" key="2">
    <source>
        <dbReference type="Proteomes" id="UP000095023"/>
    </source>
</evidence>
<dbReference type="EMBL" id="KV453841">
    <property type="protein sequence ID" value="ODV91750.1"/>
    <property type="molecule type" value="Genomic_DNA"/>
</dbReference>
<reference evidence="2" key="1">
    <citation type="submission" date="2016-02" db="EMBL/GenBank/DDBJ databases">
        <title>Comparative genomics of biotechnologically important yeasts.</title>
        <authorList>
            <consortium name="DOE Joint Genome Institute"/>
            <person name="Riley R."/>
            <person name="Haridas S."/>
            <person name="Wolfe K.H."/>
            <person name="Lopes M.R."/>
            <person name="Hittinger C.T."/>
            <person name="Goker M."/>
            <person name="Salamov A."/>
            <person name="Wisecaver J."/>
            <person name="Long T.M."/>
            <person name="Aerts A.L."/>
            <person name="Barry K."/>
            <person name="Choi C."/>
            <person name="Clum A."/>
            <person name="Coughlan A.Y."/>
            <person name="Deshpande S."/>
            <person name="Douglass A.P."/>
            <person name="Hanson S.J."/>
            <person name="Klenk H.-P."/>
            <person name="Labutti K."/>
            <person name="Lapidus A."/>
            <person name="Lindquist E."/>
            <person name="Lipzen A."/>
            <person name="Meier-Kolthoff J.P."/>
            <person name="Ohm R.A."/>
            <person name="Otillar R.P."/>
            <person name="Pangilinan J."/>
            <person name="Peng Y."/>
            <person name="Rokas A."/>
            <person name="Rosa C.A."/>
            <person name="Scheuner C."/>
            <person name="Sibirny A.A."/>
            <person name="Slot J.C."/>
            <person name="Stielow J.B."/>
            <person name="Sun H."/>
            <person name="Kurtzman C.P."/>
            <person name="Blackwell M."/>
            <person name="Jeffries T.W."/>
            <person name="Grigoriev I.V."/>
        </authorList>
    </citation>
    <scope>NUCLEOTIDE SEQUENCE [LARGE SCALE GENOMIC DNA]</scope>
    <source>
        <strain evidence="2">NRRL Y-17796</strain>
    </source>
</reference>
<dbReference type="AlphaFoldDB" id="A0A1E4TJ11"/>
<sequence>MPNRPFWNNSVREQRLINIVIRATLSPCLLNPVNIVHAGYLNICFGSSSIFVAIAGSNRSIQTAQPANTSNFLEAYAQV</sequence>
<accession>A0A1E4TJ11</accession>
<organism evidence="1 2">
    <name type="scientific">Tortispora caseinolytica NRRL Y-17796</name>
    <dbReference type="NCBI Taxonomy" id="767744"/>
    <lineage>
        <taxon>Eukaryota</taxon>
        <taxon>Fungi</taxon>
        <taxon>Dikarya</taxon>
        <taxon>Ascomycota</taxon>
        <taxon>Saccharomycotina</taxon>
        <taxon>Trigonopsidomycetes</taxon>
        <taxon>Trigonopsidales</taxon>
        <taxon>Trigonopsidaceae</taxon>
        <taxon>Tortispora</taxon>
    </lineage>
</organism>